<dbReference type="InterPro" id="IPR009078">
    <property type="entry name" value="Ferritin-like_SF"/>
</dbReference>
<dbReference type="InterPro" id="IPR059125">
    <property type="entry name" value="Ferritin_actino"/>
</dbReference>
<dbReference type="AlphaFoldDB" id="A0A6J6PK82"/>
<organism evidence="2">
    <name type="scientific">freshwater metagenome</name>
    <dbReference type="NCBI Taxonomy" id="449393"/>
    <lineage>
        <taxon>unclassified sequences</taxon>
        <taxon>metagenomes</taxon>
        <taxon>ecological metagenomes</taxon>
    </lineage>
</organism>
<evidence type="ECO:0000259" key="1">
    <source>
        <dbReference type="Pfam" id="PF13794"/>
    </source>
</evidence>
<dbReference type="EMBL" id="CAEZXW010000026">
    <property type="protein sequence ID" value="CAB4699910.1"/>
    <property type="molecule type" value="Genomic_DNA"/>
</dbReference>
<dbReference type="SUPFAM" id="SSF47240">
    <property type="entry name" value="Ferritin-like"/>
    <property type="match status" value="1"/>
</dbReference>
<sequence length="218" mass="24198">MSTSPEAKAPTLDHRIVELSAAVAYGELAGFFRMSSDAQLAPSISDSASLARLANIEFNHYFVLADFLARHGVDVEHEMGKFVPAFEAFHERTMPADWYECLVKAYVGDSIAVDFYREIAGSLDPELQQIILQVANSDEHMDFLVTTLGAAIFDDPKLAGRLALWARRLVGEAMAQAQALAVDHQGLFELFATMDITRVFKKLTENHTHRMQRLGLAP</sequence>
<proteinExistence type="predicted"/>
<accession>A0A6J6PK82</accession>
<dbReference type="Gene3D" id="1.20.1260.10">
    <property type="match status" value="1"/>
</dbReference>
<dbReference type="InterPro" id="IPR012347">
    <property type="entry name" value="Ferritin-like"/>
</dbReference>
<protein>
    <submittedName>
        <fullName evidence="2">Unannotated protein</fullName>
    </submittedName>
</protein>
<feature type="domain" description="Ferritin-like" evidence="1">
    <location>
        <begin position="13"/>
        <end position="191"/>
    </location>
</feature>
<gene>
    <name evidence="2" type="ORF">UFOPK2593_00576</name>
</gene>
<reference evidence="2" key="1">
    <citation type="submission" date="2020-05" db="EMBL/GenBank/DDBJ databases">
        <authorList>
            <person name="Chiriac C."/>
            <person name="Salcher M."/>
            <person name="Ghai R."/>
            <person name="Kavagutti S V."/>
        </authorList>
    </citation>
    <scope>NUCLEOTIDE SEQUENCE</scope>
</reference>
<name>A0A6J6PK82_9ZZZZ</name>
<dbReference type="Pfam" id="PF13794">
    <property type="entry name" value="MiaE_2"/>
    <property type="match status" value="1"/>
</dbReference>
<evidence type="ECO:0000313" key="2">
    <source>
        <dbReference type="EMBL" id="CAB4699910.1"/>
    </source>
</evidence>
<dbReference type="CDD" id="cd00657">
    <property type="entry name" value="Ferritin_like"/>
    <property type="match status" value="1"/>
</dbReference>